<gene>
    <name evidence="2" type="ORF">GQX73_g4262</name>
</gene>
<evidence type="ECO:0000313" key="3">
    <source>
        <dbReference type="Proteomes" id="UP000481858"/>
    </source>
</evidence>
<dbReference type="AlphaFoldDB" id="A0A7C8IT73"/>
<organism evidence="2 3">
    <name type="scientific">Xylaria multiplex</name>
    <dbReference type="NCBI Taxonomy" id="323545"/>
    <lineage>
        <taxon>Eukaryota</taxon>
        <taxon>Fungi</taxon>
        <taxon>Dikarya</taxon>
        <taxon>Ascomycota</taxon>
        <taxon>Pezizomycotina</taxon>
        <taxon>Sordariomycetes</taxon>
        <taxon>Xylariomycetidae</taxon>
        <taxon>Xylariales</taxon>
        <taxon>Xylariaceae</taxon>
        <taxon>Xylaria</taxon>
    </lineage>
</organism>
<comment type="caution">
    <text evidence="2">The sequence shown here is derived from an EMBL/GenBank/DDBJ whole genome shotgun (WGS) entry which is preliminary data.</text>
</comment>
<dbReference type="EMBL" id="WUBL01000038">
    <property type="protein sequence ID" value="KAF2969283.1"/>
    <property type="molecule type" value="Genomic_DNA"/>
</dbReference>
<protein>
    <submittedName>
        <fullName evidence="2">Uncharacterized protein</fullName>
    </submittedName>
</protein>
<sequence length="591" mass="64918">MPRPVSDEMRQALENNTTLDTPMDGPDGTPFGEQQGDGALAETPKAQREGPPVDTRRGGWSKVPSSPLALSPGSRRKRGGAKVSQLRRFFERSSKRFSSPLSLVNFRSRLEPELKECTGELVRDSPSPSWSESESLTSTHTIARRISIVPSLTTEISVNDFFCEFASGQSCESPAPASPSKAVVKIEPQAKRESPVKRRIQQFEHLSRDSLKVETVTEHNGKYNNVGLPSVFKNDNRAGGKRNTIGGWKPIHQKGVAIWRKISTSLSRSLDSWKDCDGDREPINLTEDINSSTSLDHSPSPVKNFGHGPRRPSPFGYSIYRVSHRSRRFTSSSNTASSVQLGGGSALNNVPKGTAHNGYSRLSPDASPPHPLRNSLPSIARVSSGFYGPGGFGLDGHFPSKLVQEEDFQPSDMTTPSPGMPQGDPNALRKVMLEQSAEERDHCRQDEKHVRRDKTFKALARWKEKCKVDMGYHSADDADEAGKKQDKCKGKGKEKETRGKEGEEQGQATETNKKTESGFVIFESKDVKLRHPKPRRPGQVRKLANMYREKGSSGVSVNTKASSGATLKESRQSFRQKASSALGVGGRKGNN</sequence>
<feature type="compositionally biased region" description="Basic residues" evidence="1">
    <location>
        <begin position="530"/>
        <end position="539"/>
    </location>
</feature>
<feature type="region of interest" description="Disordered" evidence="1">
    <location>
        <begin position="1"/>
        <end position="83"/>
    </location>
</feature>
<feature type="region of interest" description="Disordered" evidence="1">
    <location>
        <begin position="331"/>
        <end position="377"/>
    </location>
</feature>
<dbReference type="Proteomes" id="UP000481858">
    <property type="component" value="Unassembled WGS sequence"/>
</dbReference>
<feature type="compositionally biased region" description="Basic and acidic residues" evidence="1">
    <location>
        <begin position="476"/>
        <end position="503"/>
    </location>
</feature>
<accession>A0A7C8IT73</accession>
<feature type="compositionally biased region" description="Basic and acidic residues" evidence="1">
    <location>
        <begin position="1"/>
        <end position="11"/>
    </location>
</feature>
<feature type="region of interest" description="Disordered" evidence="1">
    <location>
        <begin position="476"/>
        <end position="591"/>
    </location>
</feature>
<feature type="region of interest" description="Disordered" evidence="1">
    <location>
        <begin position="284"/>
        <end position="310"/>
    </location>
</feature>
<feature type="compositionally biased region" description="Polar residues" evidence="1">
    <location>
        <begin position="331"/>
        <end position="340"/>
    </location>
</feature>
<name>A0A7C8IT73_9PEZI</name>
<dbReference type="InParanoid" id="A0A7C8IT73"/>
<reference evidence="2 3" key="1">
    <citation type="submission" date="2019-12" db="EMBL/GenBank/DDBJ databases">
        <title>Draft genome sequence of the ascomycete Xylaria multiplex DSM 110363.</title>
        <authorList>
            <person name="Buettner E."/>
            <person name="Kellner H."/>
        </authorList>
    </citation>
    <scope>NUCLEOTIDE SEQUENCE [LARGE SCALE GENOMIC DNA]</scope>
    <source>
        <strain evidence="2 3">DSM 110363</strain>
    </source>
</reference>
<dbReference type="OrthoDB" id="4778178at2759"/>
<keyword evidence="3" id="KW-1185">Reference proteome</keyword>
<proteinExistence type="predicted"/>
<evidence type="ECO:0000313" key="2">
    <source>
        <dbReference type="EMBL" id="KAF2969283.1"/>
    </source>
</evidence>
<feature type="compositionally biased region" description="Polar residues" evidence="1">
    <location>
        <begin position="287"/>
        <end position="297"/>
    </location>
</feature>
<evidence type="ECO:0000256" key="1">
    <source>
        <dbReference type="SAM" id="MobiDB-lite"/>
    </source>
</evidence>
<feature type="compositionally biased region" description="Polar residues" evidence="1">
    <location>
        <begin position="553"/>
        <end position="565"/>
    </location>
</feature>